<keyword evidence="1" id="KW-1133">Transmembrane helix</keyword>
<comment type="caution">
    <text evidence="2">The sequence shown here is derived from an EMBL/GenBank/DDBJ whole genome shotgun (WGS) entry which is preliminary data.</text>
</comment>
<reference evidence="2 3" key="1">
    <citation type="submission" date="2020-08" db="EMBL/GenBank/DDBJ databases">
        <title>Genomic Encyclopedia of Type Strains, Phase IV (KMG-IV): sequencing the most valuable type-strain genomes for metagenomic binning, comparative biology and taxonomic classification.</title>
        <authorList>
            <person name="Goeker M."/>
        </authorList>
    </citation>
    <scope>NUCLEOTIDE SEQUENCE [LARGE SCALE GENOMIC DNA]</scope>
    <source>
        <strain evidence="2 3">DSM 23240</strain>
    </source>
</reference>
<dbReference type="Pfam" id="PF19455">
    <property type="entry name" value="DUF5993"/>
    <property type="match status" value="1"/>
</dbReference>
<evidence type="ECO:0000313" key="3">
    <source>
        <dbReference type="Proteomes" id="UP000571084"/>
    </source>
</evidence>
<accession>A0A840RU89</accession>
<evidence type="ECO:0000313" key="2">
    <source>
        <dbReference type="EMBL" id="MBB5200722.1"/>
    </source>
</evidence>
<keyword evidence="3" id="KW-1185">Reference proteome</keyword>
<proteinExistence type="predicted"/>
<sequence length="52" mass="5873">MFMFLPFLIAVLAALSVFYDKRKIGFALWCALIIVTLASFNYHASSPLNLSF</sequence>
<keyword evidence="1" id="KW-0472">Membrane</keyword>
<dbReference type="RefSeq" id="WP_168055581.1">
    <property type="nucleotide sequence ID" value="NZ_JAAOZT010000007.1"/>
</dbReference>
<keyword evidence="1" id="KW-0812">Transmembrane</keyword>
<feature type="transmembrane region" description="Helical" evidence="1">
    <location>
        <begin position="26"/>
        <end position="44"/>
    </location>
</feature>
<protein>
    <submittedName>
        <fullName evidence="2">Uncharacterized protein</fullName>
    </submittedName>
</protein>
<name>A0A840RU89_9BURK</name>
<dbReference type="Proteomes" id="UP000571084">
    <property type="component" value="Unassembled WGS sequence"/>
</dbReference>
<dbReference type="AlphaFoldDB" id="A0A840RU89"/>
<dbReference type="InterPro" id="IPR046035">
    <property type="entry name" value="DUF5993"/>
</dbReference>
<evidence type="ECO:0000256" key="1">
    <source>
        <dbReference type="SAM" id="Phobius"/>
    </source>
</evidence>
<organism evidence="2 3">
    <name type="scientific">Glaciimonas immobilis</name>
    <dbReference type="NCBI Taxonomy" id="728004"/>
    <lineage>
        <taxon>Bacteria</taxon>
        <taxon>Pseudomonadati</taxon>
        <taxon>Pseudomonadota</taxon>
        <taxon>Betaproteobacteria</taxon>
        <taxon>Burkholderiales</taxon>
        <taxon>Oxalobacteraceae</taxon>
        <taxon>Glaciimonas</taxon>
    </lineage>
</organism>
<gene>
    <name evidence="2" type="ORF">HNR39_002564</name>
</gene>
<dbReference type="EMBL" id="JACHHQ010000005">
    <property type="protein sequence ID" value="MBB5200722.1"/>
    <property type="molecule type" value="Genomic_DNA"/>
</dbReference>